<evidence type="ECO:0000313" key="2">
    <source>
        <dbReference type="Proteomes" id="UP000217257"/>
    </source>
</evidence>
<accession>A0A250JHT4</accession>
<dbReference type="Gene3D" id="3.10.450.50">
    <property type="match status" value="1"/>
</dbReference>
<dbReference type="EMBL" id="CP022098">
    <property type="protein sequence ID" value="ATB43445.1"/>
    <property type="molecule type" value="Genomic_DNA"/>
</dbReference>
<proteinExistence type="predicted"/>
<dbReference type="KEGG" id="cfus:CYFUS_008925"/>
<dbReference type="RefSeq" id="WP_157759020.1">
    <property type="nucleotide sequence ID" value="NZ_CP022098.1"/>
</dbReference>
<name>A0A250JHT4_9BACT</name>
<gene>
    <name evidence="1" type="ORF">CYFUS_008925</name>
</gene>
<evidence type="ECO:0000313" key="1">
    <source>
        <dbReference type="EMBL" id="ATB43445.1"/>
    </source>
</evidence>
<dbReference type="AlphaFoldDB" id="A0A250JHT4"/>
<dbReference type="Proteomes" id="UP000217257">
    <property type="component" value="Chromosome"/>
</dbReference>
<reference evidence="1 2" key="1">
    <citation type="submission" date="2017-06" db="EMBL/GenBank/DDBJ databases">
        <title>Sequencing and comparative analysis of myxobacterial genomes.</title>
        <authorList>
            <person name="Rupp O."/>
            <person name="Goesmann A."/>
            <person name="Sogaard-Andersen L."/>
        </authorList>
    </citation>
    <scope>NUCLEOTIDE SEQUENCE [LARGE SCALE GENOMIC DNA]</scope>
    <source>
        <strain evidence="1 2">DSM 52655</strain>
    </source>
</reference>
<protein>
    <submittedName>
        <fullName evidence="1">Ester cyclase</fullName>
    </submittedName>
</protein>
<sequence length="53" mass="5963">MPDEATALTDPGLPSLYQRYINCLNRRALAGLVDFVDDDVRHNDRPIYQSAKG</sequence>
<organism evidence="1 2">
    <name type="scientific">Cystobacter fuscus</name>
    <dbReference type="NCBI Taxonomy" id="43"/>
    <lineage>
        <taxon>Bacteria</taxon>
        <taxon>Pseudomonadati</taxon>
        <taxon>Myxococcota</taxon>
        <taxon>Myxococcia</taxon>
        <taxon>Myxococcales</taxon>
        <taxon>Cystobacterineae</taxon>
        <taxon>Archangiaceae</taxon>
        <taxon>Cystobacter</taxon>
    </lineage>
</organism>